<dbReference type="SUPFAM" id="SSF102114">
    <property type="entry name" value="Radical SAM enzymes"/>
    <property type="match status" value="1"/>
</dbReference>
<feature type="region of interest" description="Disordered" evidence="4">
    <location>
        <begin position="314"/>
        <end position="340"/>
    </location>
</feature>
<sequence length="340" mass="37567">MRWDSQRAGTDPQQALVGLDGLVRSVRSPEFAGVTFHEVRARSVLNRVPGRSAVPFSWTVNPYRGCSHACAYCFARGTHTYLEFDAGRDFDTQVVVKVNAPEVLAAQLRRPSWRREHVAMGTNTDPYQRAEGRYQLMPGIIRAFAGSGTPFSILTKGTTLSRDIPLLRSVSAEVEVGLGVSIALLDRELQRRVEPGTPSPQARLELVRRLRDAGLPCGVMVAPVLPGLTDSVEQLDELLAAVADAGATSATVLALHLRPGAREWYAQWLAREHPHLVERYREIYGRGSYAGGRYQRQLAARVGPLLRRHGFARDRGAASHRVPEPREPEVAAVPEQMKLL</sequence>
<dbReference type="CDD" id="cd01335">
    <property type="entry name" value="Radical_SAM"/>
    <property type="match status" value="1"/>
</dbReference>
<dbReference type="SFLD" id="SFLDG01084">
    <property type="entry name" value="Uncharacterised_Radical_SAM_Su"/>
    <property type="match status" value="1"/>
</dbReference>
<dbReference type="InterPro" id="IPR007197">
    <property type="entry name" value="rSAM"/>
</dbReference>
<dbReference type="RefSeq" id="WP_145938465.1">
    <property type="nucleotide sequence ID" value="NZ_BNAV01000001.1"/>
</dbReference>
<dbReference type="GO" id="GO:0051536">
    <property type="term" value="F:iron-sulfur cluster binding"/>
    <property type="evidence" value="ECO:0007669"/>
    <property type="project" value="UniProtKB-KW"/>
</dbReference>
<dbReference type="AlphaFoldDB" id="A0A8H9IQX8"/>
<accession>A0A8H9IQX8</accession>
<evidence type="ECO:0000256" key="3">
    <source>
        <dbReference type="ARBA" id="ARBA00023014"/>
    </source>
</evidence>
<dbReference type="NCBIfam" id="NF038135">
    <property type="entry name" value="rSAM_Rv2578c"/>
    <property type="match status" value="1"/>
</dbReference>
<dbReference type="InterPro" id="IPR006638">
    <property type="entry name" value="Elp3/MiaA/NifB-like_rSAM"/>
</dbReference>
<dbReference type="PANTHER" id="PTHR43432:SF3">
    <property type="entry name" value="SLR0285 PROTEIN"/>
    <property type="match status" value="1"/>
</dbReference>
<reference evidence="6" key="1">
    <citation type="journal article" date="2014" name="Int. J. Syst. Evol. Microbiol.">
        <title>Complete genome sequence of Corynebacterium casei LMG S-19264T (=DSM 44701T), isolated from a smear-ripened cheese.</title>
        <authorList>
            <consortium name="US DOE Joint Genome Institute (JGI-PGF)"/>
            <person name="Walter F."/>
            <person name="Albersmeier A."/>
            <person name="Kalinowski J."/>
            <person name="Ruckert C."/>
        </authorList>
    </citation>
    <scope>NUCLEOTIDE SEQUENCE</scope>
    <source>
        <strain evidence="6">CGMCC 4.7679</strain>
    </source>
</reference>
<keyword evidence="2" id="KW-0408">Iron</keyword>
<dbReference type="InterPro" id="IPR040086">
    <property type="entry name" value="MJ0683-like"/>
</dbReference>
<dbReference type="InterPro" id="IPR058240">
    <property type="entry name" value="rSAM_sf"/>
</dbReference>
<evidence type="ECO:0000313" key="6">
    <source>
        <dbReference type="EMBL" id="GHF38787.1"/>
    </source>
</evidence>
<feature type="compositionally biased region" description="Low complexity" evidence="4">
    <location>
        <begin position="330"/>
        <end position="340"/>
    </location>
</feature>
<organism evidence="6 7">
    <name type="scientific">Amycolatopsis bartoniae</name>
    <dbReference type="NCBI Taxonomy" id="941986"/>
    <lineage>
        <taxon>Bacteria</taxon>
        <taxon>Bacillati</taxon>
        <taxon>Actinomycetota</taxon>
        <taxon>Actinomycetes</taxon>
        <taxon>Pseudonocardiales</taxon>
        <taxon>Pseudonocardiaceae</taxon>
        <taxon>Amycolatopsis</taxon>
    </lineage>
</organism>
<evidence type="ECO:0000313" key="7">
    <source>
        <dbReference type="Proteomes" id="UP000658656"/>
    </source>
</evidence>
<protein>
    <submittedName>
        <fullName evidence="6">Radical SAM protein</fullName>
    </submittedName>
</protein>
<gene>
    <name evidence="6" type="ORF">GCM10017566_10060</name>
</gene>
<dbReference type="Proteomes" id="UP000658656">
    <property type="component" value="Unassembled WGS sequence"/>
</dbReference>
<keyword evidence="1" id="KW-0479">Metal-binding</keyword>
<keyword evidence="3" id="KW-0411">Iron-sulfur</keyword>
<dbReference type="Pfam" id="PF04055">
    <property type="entry name" value="Radical_SAM"/>
    <property type="match status" value="1"/>
</dbReference>
<evidence type="ECO:0000256" key="2">
    <source>
        <dbReference type="ARBA" id="ARBA00023004"/>
    </source>
</evidence>
<evidence type="ECO:0000259" key="5">
    <source>
        <dbReference type="PROSITE" id="PS51918"/>
    </source>
</evidence>
<dbReference type="SFLD" id="SFLDS00029">
    <property type="entry name" value="Radical_SAM"/>
    <property type="match status" value="1"/>
</dbReference>
<dbReference type="PROSITE" id="PS51918">
    <property type="entry name" value="RADICAL_SAM"/>
    <property type="match status" value="1"/>
</dbReference>
<feature type="domain" description="Radical SAM core" evidence="5">
    <location>
        <begin position="52"/>
        <end position="293"/>
    </location>
</feature>
<dbReference type="SMART" id="SM00729">
    <property type="entry name" value="Elp3"/>
    <property type="match status" value="1"/>
</dbReference>
<keyword evidence="7" id="KW-1185">Reference proteome</keyword>
<reference evidence="6" key="2">
    <citation type="submission" date="2020-09" db="EMBL/GenBank/DDBJ databases">
        <authorList>
            <person name="Sun Q."/>
            <person name="Zhou Y."/>
        </authorList>
    </citation>
    <scope>NUCLEOTIDE SEQUENCE</scope>
    <source>
        <strain evidence="6">CGMCC 4.7679</strain>
    </source>
</reference>
<dbReference type="EMBL" id="BNAV01000001">
    <property type="protein sequence ID" value="GHF38787.1"/>
    <property type="molecule type" value="Genomic_DNA"/>
</dbReference>
<name>A0A8H9IQX8_9PSEU</name>
<comment type="caution">
    <text evidence="6">The sequence shown here is derived from an EMBL/GenBank/DDBJ whole genome shotgun (WGS) entry which is preliminary data.</text>
</comment>
<feature type="compositionally biased region" description="Basic and acidic residues" evidence="4">
    <location>
        <begin position="314"/>
        <end position="329"/>
    </location>
</feature>
<dbReference type="OrthoDB" id="9785699at2"/>
<evidence type="ECO:0000256" key="4">
    <source>
        <dbReference type="SAM" id="MobiDB-lite"/>
    </source>
</evidence>
<evidence type="ECO:0000256" key="1">
    <source>
        <dbReference type="ARBA" id="ARBA00022723"/>
    </source>
</evidence>
<dbReference type="GO" id="GO:0046872">
    <property type="term" value="F:metal ion binding"/>
    <property type="evidence" value="ECO:0007669"/>
    <property type="project" value="UniProtKB-KW"/>
</dbReference>
<dbReference type="GO" id="GO:0003824">
    <property type="term" value="F:catalytic activity"/>
    <property type="evidence" value="ECO:0007669"/>
    <property type="project" value="InterPro"/>
</dbReference>
<dbReference type="PANTHER" id="PTHR43432">
    <property type="entry name" value="SLR0285 PROTEIN"/>
    <property type="match status" value="1"/>
</dbReference>
<dbReference type="Gene3D" id="3.80.30.30">
    <property type="match status" value="1"/>
</dbReference>
<proteinExistence type="predicted"/>